<evidence type="ECO:0000256" key="8">
    <source>
        <dbReference type="ARBA" id="ARBA00022840"/>
    </source>
</evidence>
<dbReference type="CDD" id="cd18577">
    <property type="entry name" value="ABC_6TM_Pgp_ABCB1_D1_like"/>
    <property type="match status" value="1"/>
</dbReference>
<dbReference type="PANTHER" id="PTHR43394:SF12">
    <property type="entry name" value="MULTIDRUG RESISTANCE PROTEIN 2"/>
    <property type="match status" value="1"/>
</dbReference>
<feature type="transmembrane region" description="Helical" evidence="14">
    <location>
        <begin position="348"/>
        <end position="367"/>
    </location>
</feature>
<evidence type="ECO:0000256" key="12">
    <source>
        <dbReference type="ARBA" id="ARBA00023180"/>
    </source>
</evidence>
<keyword evidence="8" id="KW-0067">ATP-binding</keyword>
<evidence type="ECO:0000313" key="17">
    <source>
        <dbReference type="Proteomes" id="UP000008143"/>
    </source>
</evidence>
<feature type="transmembrane region" description="Helical" evidence="14">
    <location>
        <begin position="1042"/>
        <end position="1068"/>
    </location>
</feature>
<dbReference type="SUPFAM" id="SSF90123">
    <property type="entry name" value="ABC transporter transmembrane region"/>
    <property type="match status" value="2"/>
</dbReference>
<dbReference type="InterPro" id="IPR003593">
    <property type="entry name" value="AAA+_ATPase"/>
</dbReference>
<evidence type="ECO:0000256" key="7">
    <source>
        <dbReference type="ARBA" id="ARBA00022741"/>
    </source>
</evidence>
<reference evidence="18" key="1">
    <citation type="submission" date="2025-08" db="UniProtKB">
        <authorList>
            <consortium name="RefSeq"/>
        </authorList>
    </citation>
    <scope>IDENTIFICATION</scope>
    <source>
        <strain evidence="18">Nigerian</strain>
        <tissue evidence="18">Liver and blood</tissue>
    </source>
</reference>
<feature type="transmembrane region" description="Helical" evidence="14">
    <location>
        <begin position="236"/>
        <end position="257"/>
    </location>
</feature>
<dbReference type="RefSeq" id="XP_017950348.2">
    <property type="nucleotide sequence ID" value="XM_018094859.2"/>
</dbReference>
<feature type="transmembrane region" description="Helical" evidence="14">
    <location>
        <begin position="962"/>
        <end position="981"/>
    </location>
</feature>
<dbReference type="Pfam" id="PF00005">
    <property type="entry name" value="ABC_tran"/>
    <property type="match status" value="2"/>
</dbReference>
<keyword evidence="5 14" id="KW-0812">Transmembrane</keyword>
<gene>
    <name evidence="19" type="primary">abcb1l</name>
    <name evidence="18" type="synonym">LOC100494740</name>
</gene>
<dbReference type="InterPro" id="IPR011527">
    <property type="entry name" value="ABC1_TM_dom"/>
</dbReference>
<proteinExistence type="inferred from homology"/>
<feature type="transmembrane region" description="Helical" evidence="14">
    <location>
        <begin position="136"/>
        <end position="158"/>
    </location>
</feature>
<evidence type="ECO:0000256" key="3">
    <source>
        <dbReference type="ARBA" id="ARBA00012191"/>
    </source>
</evidence>
<feature type="compositionally biased region" description="Basic and acidic residues" evidence="13">
    <location>
        <begin position="23"/>
        <end position="37"/>
    </location>
</feature>
<dbReference type="EC" id="7.6.2.2" evidence="3"/>
<dbReference type="OMA" id="GYFRLAM"/>
<evidence type="ECO:0000313" key="19">
    <source>
        <dbReference type="Xenbase" id="XB-GENE-950725"/>
    </source>
</evidence>
<feature type="region of interest" description="Disordered" evidence="13">
    <location>
        <begin position="1"/>
        <end position="57"/>
    </location>
</feature>
<dbReference type="PROSITE" id="PS50893">
    <property type="entry name" value="ABC_TRANSPORTER_2"/>
    <property type="match status" value="2"/>
</dbReference>
<organism evidence="17 18">
    <name type="scientific">Xenopus tropicalis</name>
    <name type="common">Western clawed frog</name>
    <name type="synonym">Silurana tropicalis</name>
    <dbReference type="NCBI Taxonomy" id="8364"/>
    <lineage>
        <taxon>Eukaryota</taxon>
        <taxon>Metazoa</taxon>
        <taxon>Chordata</taxon>
        <taxon>Craniata</taxon>
        <taxon>Vertebrata</taxon>
        <taxon>Euteleostomi</taxon>
        <taxon>Amphibia</taxon>
        <taxon>Batrachia</taxon>
        <taxon>Anura</taxon>
        <taxon>Pipoidea</taxon>
        <taxon>Pipidae</taxon>
        <taxon>Xenopodinae</taxon>
        <taxon>Xenopus</taxon>
        <taxon>Silurana</taxon>
    </lineage>
</organism>
<feature type="domain" description="ABC transporter" evidence="15">
    <location>
        <begin position="414"/>
        <end position="650"/>
    </location>
</feature>
<dbReference type="InterPro" id="IPR003439">
    <property type="entry name" value="ABC_transporter-like_ATP-bd"/>
</dbReference>
<dbReference type="GO" id="GO:0016887">
    <property type="term" value="F:ATP hydrolysis activity"/>
    <property type="evidence" value="ECO:0007669"/>
    <property type="project" value="InterPro"/>
</dbReference>
<dbReference type="FunFam" id="3.40.50.300:FF:000302">
    <property type="entry name" value="ATP-binding cassette subfamily B member 5"/>
    <property type="match status" value="1"/>
</dbReference>
<evidence type="ECO:0000256" key="5">
    <source>
        <dbReference type="ARBA" id="ARBA00022692"/>
    </source>
</evidence>
<dbReference type="CDD" id="cd18578">
    <property type="entry name" value="ABC_6TM_Pgp_ABCB1_D2_like"/>
    <property type="match status" value="1"/>
</dbReference>
<feature type="transmembrane region" description="Helical" evidence="14">
    <location>
        <begin position="317"/>
        <end position="336"/>
    </location>
</feature>
<evidence type="ECO:0000256" key="13">
    <source>
        <dbReference type="SAM" id="MobiDB-lite"/>
    </source>
</evidence>
<keyword evidence="11 14" id="KW-0472">Membrane</keyword>
<dbReference type="Gene3D" id="3.40.50.300">
    <property type="entry name" value="P-loop containing nucleotide triphosphate hydrolases"/>
    <property type="match status" value="2"/>
</dbReference>
<keyword evidence="17" id="KW-1185">Reference proteome</keyword>
<dbReference type="SMART" id="SM00382">
    <property type="entry name" value="AAA"/>
    <property type="match status" value="2"/>
</dbReference>
<dbReference type="GO" id="GO:0005524">
    <property type="term" value="F:ATP binding"/>
    <property type="evidence" value="ECO:0007669"/>
    <property type="project" value="UniProtKB-KW"/>
</dbReference>
<dbReference type="InterPro" id="IPR036640">
    <property type="entry name" value="ABC1_TM_sf"/>
</dbReference>
<dbReference type="FunFam" id="3.40.50.300:FF:000479">
    <property type="entry name" value="Multidrug resistance protein 1A"/>
    <property type="match status" value="1"/>
</dbReference>
<evidence type="ECO:0000256" key="4">
    <source>
        <dbReference type="ARBA" id="ARBA00022448"/>
    </source>
</evidence>
<dbReference type="GO" id="GO:0015421">
    <property type="term" value="F:ABC-type oligopeptide transporter activity"/>
    <property type="evidence" value="ECO:0000318"/>
    <property type="project" value="GO_Central"/>
</dbReference>
<dbReference type="FunFam" id="1.20.1560.10:FF:000018">
    <property type="entry name" value="ATP-binding cassette subfamily B member 11"/>
    <property type="match status" value="1"/>
</dbReference>
<sequence length="1381" mass="151880">MSEVPRAAVNPKCSAGDIDQDASDSHHDFQYYEKTADNEGAPKSNEEARKNSSDKPSKEMVGFLDMVRFADAWDILLMITGLFCAVANGTGLPLLIIVFGDMTDSFVLSGINVTNVSGCGSIPGIDLEAKMTRYSYYYIGLGSAVFVLSLIQIWTFLVSATRQIMRIRQIFFKAVLHQDMAWFDSNQVGTLNTRLTDDINTIHEGLGDKMCIFVQFLSSFVSGIVVGFVHGWKLTLVILSVSPLLGASAAIWTKLVASFTTKELHAYAKAGAVAEEILTAIRTVIAFNGQKKAQDKYDANLITAKTVGIKKAVTTNVSMGLSQFLIFGAYALAFWYGTKLTVDEPETYTIGKVLIVFFSVLVGTFALGQATPNIESLANARGAAFAVYNIINKHRPIDSSSEEGHKPNRLKGDIEFKNIHFAYPCRPDVQILSGLNLKVEAGKTIALVGMSGCGKSTTIQLLQRFYDPSHGEITLDGHDIRTLNVKWLRENIGVVSQEPVLFGTTIAENIRFGRESVTDSEIEQAAKEANAFDFISRLPDKFKTMVGERGAQLSGGQKQRIAIARALVRNPKILLLDEATSALDTQSEAIVQAALDKARAGRTTIVIAHRLSTIRTADVIAGFHNGVVVEKGSHSELMTKKGVYYSLVMLQKQGEDSGPEDNEQEEHSFLETEETYLNEDCLSPEADPAHQAVECTDFFRRESFRGRNDTVNNKKSTLRKSKSLENIKEAKEILPEVSLNRILQLNKPEWLYIVIGIIAAAISGGIYPTFAVIFGKVIGAGVHYSFIHMIHEFLFILIKSGSQQRFYSDVLLTFGLACYFISNAGNYEYVFFFYLIRCLLQAFQEQDPVKKSQRTALLSLMFFVLGLISFAVHITMGFMFGKSGENLTMRLRSLSFKALLGQEIGFFDDHRNAVGVLLTRLATDASQIKGAAGSQLGLITMTVCTLLAAILIAFIHGWQLTLLILACIPFLIGTNIIRMTSVAGHASKDQKALEEAGRISTEAVENIRTVVSLTKEEVFYEKYNASLNGPYRVALGKARMYGVTYAIAQCINYFVNAAVFRFGAWLIANCYMEFESVFVVFSAIVFAAMSVGQSNSFAPDFGKAKSSAQRMFLLLDRKPAIDSYSNEGETLNEFEGNLEFKNVKFVYPTRPNVQVLQGLNVKVLKGQTLALVGSSGCGKSTLIQLLERFYDPMEGNVLADGVDTKSLNIQWLRSQLGLVSQEPILFDCSIGENIRYGDNNRVVTQDEVAEAAKTANIHTFVESLPQGYDTRVGDKGAQLSGGQKQRIAIARALVRKPKVLLLDEATSALDTESEKVVQKALDDARKGRTCIVIAHRLTTVQNADVIAVIQNGEVVEQGTHNQLLAKQGAYYALINSQVANC</sequence>
<dbReference type="AGR" id="Xenbase:XB-GENE-950725"/>
<evidence type="ECO:0000256" key="6">
    <source>
        <dbReference type="ARBA" id="ARBA00022737"/>
    </source>
</evidence>
<feature type="domain" description="ABC transporter" evidence="15">
    <location>
        <begin position="1138"/>
        <end position="1376"/>
    </location>
</feature>
<evidence type="ECO:0000259" key="16">
    <source>
        <dbReference type="PROSITE" id="PS50929"/>
    </source>
</evidence>
<evidence type="ECO:0000256" key="14">
    <source>
        <dbReference type="SAM" id="Phobius"/>
    </source>
</evidence>
<evidence type="ECO:0000256" key="9">
    <source>
        <dbReference type="ARBA" id="ARBA00022967"/>
    </source>
</evidence>
<feature type="transmembrane region" description="Helical" evidence="14">
    <location>
        <begin position="810"/>
        <end position="836"/>
    </location>
</feature>
<feature type="transmembrane region" description="Helical" evidence="14">
    <location>
        <begin position="210"/>
        <end position="230"/>
    </location>
</feature>
<dbReference type="InterPro" id="IPR027417">
    <property type="entry name" value="P-loop_NTPase"/>
</dbReference>
<dbReference type="KEGG" id="xtr:100494740"/>
<dbReference type="GO" id="GO:0090374">
    <property type="term" value="P:oligopeptide export from mitochondrion"/>
    <property type="evidence" value="ECO:0000318"/>
    <property type="project" value="GO_Central"/>
</dbReference>
<dbReference type="FunFam" id="1.20.1560.10:FF:000009">
    <property type="entry name" value="ABC transporter B family member 1"/>
    <property type="match status" value="1"/>
</dbReference>
<comment type="similarity">
    <text evidence="2">Belongs to the ABC transporter superfamily. ABCB family. Multidrug resistance exporter (TC 3.A.1.201) subfamily.</text>
</comment>
<dbReference type="CDD" id="cd03249">
    <property type="entry name" value="ABC_MTABC3_MDL1_MDL2"/>
    <property type="match status" value="2"/>
</dbReference>
<dbReference type="PANTHER" id="PTHR43394">
    <property type="entry name" value="ATP-DEPENDENT PERMEASE MDL1, MITOCHONDRIAL"/>
    <property type="match status" value="1"/>
</dbReference>
<dbReference type="GO" id="GO:0008559">
    <property type="term" value="F:ABC-type xenobiotic transporter activity"/>
    <property type="evidence" value="ECO:0007669"/>
    <property type="project" value="UniProtKB-EC"/>
</dbReference>
<evidence type="ECO:0000313" key="18">
    <source>
        <dbReference type="RefSeq" id="XP_017950348.2"/>
    </source>
</evidence>
<dbReference type="InterPro" id="IPR017871">
    <property type="entry name" value="ABC_transporter-like_CS"/>
</dbReference>
<dbReference type="Gene3D" id="1.20.1560.10">
    <property type="entry name" value="ABC transporter type 1, transmembrane domain"/>
    <property type="match status" value="2"/>
</dbReference>
<dbReference type="Proteomes" id="UP000008143">
    <property type="component" value="Chromosome 6"/>
</dbReference>
<feature type="transmembrane region" description="Helical" evidence="14">
    <location>
        <begin position="936"/>
        <end position="956"/>
    </location>
</feature>
<keyword evidence="12" id="KW-0325">Glycoprotein</keyword>
<feature type="domain" description="ABC transmembrane type-1" evidence="16">
    <location>
        <begin position="754"/>
        <end position="1103"/>
    </location>
</feature>
<dbReference type="SUPFAM" id="SSF52540">
    <property type="entry name" value="P-loop containing nucleoside triphosphate hydrolases"/>
    <property type="match status" value="2"/>
</dbReference>
<comment type="subcellular location">
    <subcellularLocation>
        <location evidence="1">Membrane</location>
        <topology evidence="1">Multi-pass membrane protein</topology>
    </subcellularLocation>
</comment>
<feature type="compositionally biased region" description="Basic and acidic residues" evidence="13">
    <location>
        <begin position="44"/>
        <end position="57"/>
    </location>
</feature>
<keyword evidence="9" id="KW-1278">Translocase</keyword>
<feature type="domain" description="ABC transmembrane type-1" evidence="16">
    <location>
        <begin position="79"/>
        <end position="379"/>
    </location>
</feature>
<keyword evidence="6" id="KW-0677">Repeat</keyword>
<dbReference type="Pfam" id="PF00664">
    <property type="entry name" value="ABC_membrane"/>
    <property type="match status" value="2"/>
</dbReference>
<dbReference type="InterPro" id="IPR039421">
    <property type="entry name" value="Type_1_exporter"/>
</dbReference>
<dbReference type="OrthoDB" id="6500128at2759"/>
<evidence type="ECO:0000256" key="11">
    <source>
        <dbReference type="ARBA" id="ARBA00023136"/>
    </source>
</evidence>
<name>A0A8J0T447_XENTR</name>
<feature type="transmembrane region" description="Helical" evidence="14">
    <location>
        <begin position="1074"/>
        <end position="1092"/>
    </location>
</feature>
<protein>
    <recommendedName>
        <fullName evidence="3">ABC-type xenobiotic transporter</fullName>
        <ecNumber evidence="3">7.6.2.2</ecNumber>
    </recommendedName>
</protein>
<feature type="transmembrane region" description="Helical" evidence="14">
    <location>
        <begin position="856"/>
        <end position="880"/>
    </location>
</feature>
<dbReference type="PROSITE" id="PS50929">
    <property type="entry name" value="ABC_TM1F"/>
    <property type="match status" value="2"/>
</dbReference>
<keyword evidence="4" id="KW-0813">Transport</keyword>
<dbReference type="Xenbase" id="XB-GENE-950725">
    <property type="gene designation" value="abcb1l"/>
</dbReference>
<dbReference type="GO" id="GO:0005743">
    <property type="term" value="C:mitochondrial inner membrane"/>
    <property type="evidence" value="ECO:0000318"/>
    <property type="project" value="GO_Central"/>
</dbReference>
<evidence type="ECO:0000259" key="15">
    <source>
        <dbReference type="PROSITE" id="PS50893"/>
    </source>
</evidence>
<keyword evidence="7" id="KW-0547">Nucleotide-binding</keyword>
<keyword evidence="10 14" id="KW-1133">Transmembrane helix</keyword>
<evidence type="ECO:0000256" key="1">
    <source>
        <dbReference type="ARBA" id="ARBA00004141"/>
    </source>
</evidence>
<accession>A0A8J0T447</accession>
<evidence type="ECO:0000256" key="10">
    <source>
        <dbReference type="ARBA" id="ARBA00022989"/>
    </source>
</evidence>
<dbReference type="PROSITE" id="PS00211">
    <property type="entry name" value="ABC_TRANSPORTER_1"/>
    <property type="match status" value="2"/>
</dbReference>
<feature type="transmembrane region" description="Helical" evidence="14">
    <location>
        <begin position="750"/>
        <end position="774"/>
    </location>
</feature>
<feature type="transmembrane region" description="Helical" evidence="14">
    <location>
        <begin position="75"/>
        <end position="99"/>
    </location>
</feature>
<evidence type="ECO:0000256" key="2">
    <source>
        <dbReference type="ARBA" id="ARBA00007577"/>
    </source>
</evidence>